<evidence type="ECO:0000313" key="1">
    <source>
        <dbReference type="EMBL" id="KAL0287057.1"/>
    </source>
</evidence>
<dbReference type="AlphaFoldDB" id="A0AAW2IY64"/>
<name>A0AAW2IY64_9LAMI</name>
<evidence type="ECO:0008006" key="2">
    <source>
        <dbReference type="Google" id="ProtNLM"/>
    </source>
</evidence>
<protein>
    <recommendedName>
        <fullName evidence="2">Gag protein</fullName>
    </recommendedName>
</protein>
<dbReference type="EMBL" id="JACGWK010001505">
    <property type="protein sequence ID" value="KAL0287057.1"/>
    <property type="molecule type" value="Genomic_DNA"/>
</dbReference>
<sequence>METNKFNGMNYNDWLQNLKIVLDFKNNGYVLDKPLRTALPEGSSPEEQVTFEKWLEDNRM</sequence>
<reference evidence="1" key="1">
    <citation type="submission" date="2020-06" db="EMBL/GenBank/DDBJ databases">
        <authorList>
            <person name="Li T."/>
            <person name="Hu X."/>
            <person name="Zhang T."/>
            <person name="Song X."/>
            <person name="Zhang H."/>
            <person name="Dai N."/>
            <person name="Sheng W."/>
            <person name="Hou X."/>
            <person name="Wei L."/>
        </authorList>
    </citation>
    <scope>NUCLEOTIDE SEQUENCE</scope>
    <source>
        <strain evidence="1">G01</strain>
        <tissue evidence="1">Leaf</tissue>
    </source>
</reference>
<reference evidence="1" key="2">
    <citation type="journal article" date="2024" name="Plant">
        <title>Genomic evolution and insights into agronomic trait innovations of Sesamum species.</title>
        <authorList>
            <person name="Miao H."/>
            <person name="Wang L."/>
            <person name="Qu L."/>
            <person name="Liu H."/>
            <person name="Sun Y."/>
            <person name="Le M."/>
            <person name="Wang Q."/>
            <person name="Wei S."/>
            <person name="Zheng Y."/>
            <person name="Lin W."/>
            <person name="Duan Y."/>
            <person name="Cao H."/>
            <person name="Xiong S."/>
            <person name="Wang X."/>
            <person name="Wei L."/>
            <person name="Li C."/>
            <person name="Ma Q."/>
            <person name="Ju M."/>
            <person name="Zhao R."/>
            <person name="Li G."/>
            <person name="Mu C."/>
            <person name="Tian Q."/>
            <person name="Mei H."/>
            <person name="Zhang T."/>
            <person name="Gao T."/>
            <person name="Zhang H."/>
        </authorList>
    </citation>
    <scope>NUCLEOTIDE SEQUENCE</scope>
    <source>
        <strain evidence="1">G01</strain>
    </source>
</reference>
<accession>A0AAW2IY64</accession>
<comment type="caution">
    <text evidence="1">The sequence shown here is derived from an EMBL/GenBank/DDBJ whole genome shotgun (WGS) entry which is preliminary data.</text>
</comment>
<gene>
    <name evidence="1" type="ORF">Sangu_2708000</name>
</gene>
<organism evidence="1">
    <name type="scientific">Sesamum angustifolium</name>
    <dbReference type="NCBI Taxonomy" id="2727405"/>
    <lineage>
        <taxon>Eukaryota</taxon>
        <taxon>Viridiplantae</taxon>
        <taxon>Streptophyta</taxon>
        <taxon>Embryophyta</taxon>
        <taxon>Tracheophyta</taxon>
        <taxon>Spermatophyta</taxon>
        <taxon>Magnoliopsida</taxon>
        <taxon>eudicotyledons</taxon>
        <taxon>Gunneridae</taxon>
        <taxon>Pentapetalae</taxon>
        <taxon>asterids</taxon>
        <taxon>lamiids</taxon>
        <taxon>Lamiales</taxon>
        <taxon>Pedaliaceae</taxon>
        <taxon>Sesamum</taxon>
    </lineage>
</organism>
<proteinExistence type="predicted"/>